<gene>
    <name evidence="4" type="ORF">PISMIDRAFT_678463</name>
</gene>
<dbReference type="STRING" id="765257.A0A0C9ZX76"/>
<dbReference type="Pfam" id="PF20152">
    <property type="entry name" value="DUF6534"/>
    <property type="match status" value="1"/>
</dbReference>
<dbReference type="InterPro" id="IPR045339">
    <property type="entry name" value="DUF6534"/>
</dbReference>
<organism evidence="4 5">
    <name type="scientific">Pisolithus microcarpus 441</name>
    <dbReference type="NCBI Taxonomy" id="765257"/>
    <lineage>
        <taxon>Eukaryota</taxon>
        <taxon>Fungi</taxon>
        <taxon>Dikarya</taxon>
        <taxon>Basidiomycota</taxon>
        <taxon>Agaricomycotina</taxon>
        <taxon>Agaricomycetes</taxon>
        <taxon>Agaricomycetidae</taxon>
        <taxon>Boletales</taxon>
        <taxon>Sclerodermatineae</taxon>
        <taxon>Pisolithaceae</taxon>
        <taxon>Pisolithus</taxon>
    </lineage>
</organism>
<evidence type="ECO:0000313" key="5">
    <source>
        <dbReference type="Proteomes" id="UP000054018"/>
    </source>
</evidence>
<sequence length="266" mass="29832">MKAVALTHLSFAVLTDALILMTLYYWLRRQQYPYLRIPKRFIDKVNVLIVNRGLSFTLVQLAYLCALGAVPSHQYWVMFQMIGSKLYVNSVFQLLNCREAENGRGINEEEFYEPPNTTAGPGFGPPLPAVTRQTYLDIWSHPCTDVYSCSQGAYTTTGSSGTGATHTSMDPPKPPRHEQPQACPALRFHSTTQLSPTFQPLSDQNCCSHHPIRSPILSRVIDITAMDGERRCHRESEIIDSVQDRPGRVADHDDLSQHGCGMSLVH</sequence>
<dbReference type="OrthoDB" id="3046149at2759"/>
<evidence type="ECO:0000259" key="3">
    <source>
        <dbReference type="Pfam" id="PF20152"/>
    </source>
</evidence>
<feature type="compositionally biased region" description="Basic and acidic residues" evidence="1">
    <location>
        <begin position="247"/>
        <end position="256"/>
    </location>
</feature>
<feature type="compositionally biased region" description="Low complexity" evidence="1">
    <location>
        <begin position="157"/>
        <end position="168"/>
    </location>
</feature>
<dbReference type="Proteomes" id="UP000054018">
    <property type="component" value="Unassembled WGS sequence"/>
</dbReference>
<feature type="region of interest" description="Disordered" evidence="1">
    <location>
        <begin position="157"/>
        <end position="181"/>
    </location>
</feature>
<feature type="domain" description="DUF6534" evidence="3">
    <location>
        <begin position="12"/>
        <end position="99"/>
    </location>
</feature>
<accession>A0A0C9ZX76</accession>
<evidence type="ECO:0000256" key="1">
    <source>
        <dbReference type="SAM" id="MobiDB-lite"/>
    </source>
</evidence>
<evidence type="ECO:0000256" key="2">
    <source>
        <dbReference type="SAM" id="Phobius"/>
    </source>
</evidence>
<dbReference type="EMBL" id="KN833718">
    <property type="protein sequence ID" value="KIK24268.1"/>
    <property type="molecule type" value="Genomic_DNA"/>
</dbReference>
<keyword evidence="5" id="KW-1185">Reference proteome</keyword>
<reference evidence="4 5" key="1">
    <citation type="submission" date="2014-04" db="EMBL/GenBank/DDBJ databases">
        <authorList>
            <consortium name="DOE Joint Genome Institute"/>
            <person name="Kuo A."/>
            <person name="Kohler A."/>
            <person name="Costa M.D."/>
            <person name="Nagy L.G."/>
            <person name="Floudas D."/>
            <person name="Copeland A."/>
            <person name="Barry K.W."/>
            <person name="Cichocki N."/>
            <person name="Veneault-Fourrey C."/>
            <person name="LaButti K."/>
            <person name="Lindquist E.A."/>
            <person name="Lipzen A."/>
            <person name="Lundell T."/>
            <person name="Morin E."/>
            <person name="Murat C."/>
            <person name="Sun H."/>
            <person name="Tunlid A."/>
            <person name="Henrissat B."/>
            <person name="Grigoriev I.V."/>
            <person name="Hibbett D.S."/>
            <person name="Martin F."/>
            <person name="Nordberg H.P."/>
            <person name="Cantor M.N."/>
            <person name="Hua S.X."/>
        </authorList>
    </citation>
    <scope>NUCLEOTIDE SEQUENCE [LARGE SCALE GENOMIC DNA]</scope>
    <source>
        <strain evidence="4 5">441</strain>
    </source>
</reference>
<dbReference type="HOGENOM" id="CLU_1046293_0_0_1"/>
<feature type="region of interest" description="Disordered" evidence="1">
    <location>
        <begin position="247"/>
        <end position="266"/>
    </location>
</feature>
<dbReference type="AlphaFoldDB" id="A0A0C9ZX76"/>
<keyword evidence="2" id="KW-1133">Transmembrane helix</keyword>
<name>A0A0C9ZX76_9AGAM</name>
<evidence type="ECO:0000313" key="4">
    <source>
        <dbReference type="EMBL" id="KIK24268.1"/>
    </source>
</evidence>
<proteinExistence type="predicted"/>
<keyword evidence="2" id="KW-0812">Transmembrane</keyword>
<keyword evidence="2" id="KW-0472">Membrane</keyword>
<protein>
    <submittedName>
        <fullName evidence="4">Unplaced genomic scaffold scaffold_34, whole genome shotgun sequence</fullName>
    </submittedName>
</protein>
<feature type="transmembrane region" description="Helical" evidence="2">
    <location>
        <begin position="6"/>
        <end position="27"/>
    </location>
</feature>
<feature type="transmembrane region" description="Helical" evidence="2">
    <location>
        <begin position="48"/>
        <end position="69"/>
    </location>
</feature>
<reference evidence="5" key="2">
    <citation type="submission" date="2015-01" db="EMBL/GenBank/DDBJ databases">
        <title>Evolutionary Origins and Diversification of the Mycorrhizal Mutualists.</title>
        <authorList>
            <consortium name="DOE Joint Genome Institute"/>
            <consortium name="Mycorrhizal Genomics Consortium"/>
            <person name="Kohler A."/>
            <person name="Kuo A."/>
            <person name="Nagy L.G."/>
            <person name="Floudas D."/>
            <person name="Copeland A."/>
            <person name="Barry K.W."/>
            <person name="Cichocki N."/>
            <person name="Veneault-Fourrey C."/>
            <person name="LaButti K."/>
            <person name="Lindquist E.A."/>
            <person name="Lipzen A."/>
            <person name="Lundell T."/>
            <person name="Morin E."/>
            <person name="Murat C."/>
            <person name="Riley R."/>
            <person name="Ohm R."/>
            <person name="Sun H."/>
            <person name="Tunlid A."/>
            <person name="Henrissat B."/>
            <person name="Grigoriev I.V."/>
            <person name="Hibbett D.S."/>
            <person name="Martin F."/>
        </authorList>
    </citation>
    <scope>NUCLEOTIDE SEQUENCE [LARGE SCALE GENOMIC DNA]</scope>
    <source>
        <strain evidence="5">441</strain>
    </source>
</reference>